<dbReference type="AlphaFoldDB" id="E4YKS6"/>
<organism evidence="1">
    <name type="scientific">Oikopleura dioica</name>
    <name type="common">Tunicate</name>
    <dbReference type="NCBI Taxonomy" id="34765"/>
    <lineage>
        <taxon>Eukaryota</taxon>
        <taxon>Metazoa</taxon>
        <taxon>Chordata</taxon>
        <taxon>Tunicata</taxon>
        <taxon>Appendicularia</taxon>
        <taxon>Copelata</taxon>
        <taxon>Oikopleuridae</taxon>
        <taxon>Oikopleura</taxon>
    </lineage>
</organism>
<evidence type="ECO:0000313" key="1">
    <source>
        <dbReference type="EMBL" id="CBY36087.1"/>
    </source>
</evidence>
<name>E4YKS6_OIKDI</name>
<evidence type="ECO:0008006" key="2">
    <source>
        <dbReference type="Google" id="ProtNLM"/>
    </source>
</evidence>
<protein>
    <recommendedName>
        <fullName evidence="2">F-box domain-containing protein</fullName>
    </recommendedName>
</protein>
<accession>E4YKS6</accession>
<gene>
    <name evidence="1" type="ORF">GSOID_T00028568001</name>
</gene>
<dbReference type="Proteomes" id="UP000011014">
    <property type="component" value="Unassembled WGS sequence"/>
</dbReference>
<proteinExistence type="predicted"/>
<dbReference type="EMBL" id="FN654721">
    <property type="protein sequence ID" value="CBY36087.1"/>
    <property type="molecule type" value="Genomic_DNA"/>
</dbReference>
<reference evidence="1" key="1">
    <citation type="journal article" date="2010" name="Science">
        <title>Plasticity of animal genome architecture unmasked by rapid evolution of a pelagic tunicate.</title>
        <authorList>
            <person name="Denoeud F."/>
            <person name="Henriet S."/>
            <person name="Mungpakdee S."/>
            <person name="Aury J.M."/>
            <person name="Da Silva C."/>
            <person name="Brinkmann H."/>
            <person name="Mikhaleva J."/>
            <person name="Olsen L.C."/>
            <person name="Jubin C."/>
            <person name="Canestro C."/>
            <person name="Bouquet J.M."/>
            <person name="Danks G."/>
            <person name="Poulain J."/>
            <person name="Campsteijn C."/>
            <person name="Adamski M."/>
            <person name="Cross I."/>
            <person name="Yadetie F."/>
            <person name="Muffato M."/>
            <person name="Louis A."/>
            <person name="Butcher S."/>
            <person name="Tsagkogeorga G."/>
            <person name="Konrad A."/>
            <person name="Singh S."/>
            <person name="Jensen M.F."/>
            <person name="Cong E.H."/>
            <person name="Eikeseth-Otteraa H."/>
            <person name="Noel B."/>
            <person name="Anthouard V."/>
            <person name="Porcel B.M."/>
            <person name="Kachouri-Lafond R."/>
            <person name="Nishino A."/>
            <person name="Ugolini M."/>
            <person name="Chourrout P."/>
            <person name="Nishida H."/>
            <person name="Aasland R."/>
            <person name="Huzurbazar S."/>
            <person name="Westhof E."/>
            <person name="Delsuc F."/>
            <person name="Lehrach H."/>
            <person name="Reinhardt R."/>
            <person name="Weissenbach J."/>
            <person name="Roy S.W."/>
            <person name="Artiguenave F."/>
            <person name="Postlethwait J.H."/>
            <person name="Manak J.R."/>
            <person name="Thompson E.M."/>
            <person name="Jaillon O."/>
            <person name="Du Pasquier L."/>
            <person name="Boudinot P."/>
            <person name="Liberles D.A."/>
            <person name="Volff J.N."/>
            <person name="Philippe H."/>
            <person name="Lenhard B."/>
            <person name="Roest Crollius H."/>
            <person name="Wincker P."/>
            <person name="Chourrout D."/>
        </authorList>
    </citation>
    <scope>NUCLEOTIDE SEQUENCE [LARGE SCALE GENOMIC DNA]</scope>
</reference>
<sequence length="131" mass="15305">MLDQLPVVALDVVLSKLDFYSKLAVYSTSKELRMNVLVDDIWEGELLSKYGFREDWLKLSNFLIAVNNTEFEDVREEVMSSFPKKLAKKLPDEAARLNLLRFGFTKMSGFKKYEQNIIDYSTQISRIYDCK</sequence>